<feature type="transmembrane region" description="Helical" evidence="1">
    <location>
        <begin position="84"/>
        <end position="102"/>
    </location>
</feature>
<name>A0A928Z7R7_9CYAN</name>
<keyword evidence="3" id="KW-1185">Reference proteome</keyword>
<dbReference type="AlphaFoldDB" id="A0A928Z7R7"/>
<keyword evidence="1" id="KW-0812">Transmembrane</keyword>
<evidence type="ECO:0000313" key="2">
    <source>
        <dbReference type="EMBL" id="MBE9041707.1"/>
    </source>
</evidence>
<organism evidence="2 3">
    <name type="scientific">Zarconia navalis LEGE 11467</name>
    <dbReference type="NCBI Taxonomy" id="1828826"/>
    <lineage>
        <taxon>Bacteria</taxon>
        <taxon>Bacillati</taxon>
        <taxon>Cyanobacteriota</taxon>
        <taxon>Cyanophyceae</taxon>
        <taxon>Oscillatoriophycideae</taxon>
        <taxon>Oscillatoriales</taxon>
        <taxon>Oscillatoriales incertae sedis</taxon>
        <taxon>Zarconia</taxon>
        <taxon>Zarconia navalis</taxon>
    </lineage>
</organism>
<keyword evidence="1" id="KW-0472">Membrane</keyword>
<protein>
    <submittedName>
        <fullName evidence="2">Uncharacterized protein</fullName>
    </submittedName>
</protein>
<feature type="transmembrane region" description="Helical" evidence="1">
    <location>
        <begin position="20"/>
        <end position="42"/>
    </location>
</feature>
<dbReference type="EMBL" id="JADEXN010000234">
    <property type="protein sequence ID" value="MBE9041707.1"/>
    <property type="molecule type" value="Genomic_DNA"/>
</dbReference>
<dbReference type="RefSeq" id="WP_264321907.1">
    <property type="nucleotide sequence ID" value="NZ_JADEXN010000234.1"/>
</dbReference>
<evidence type="ECO:0000256" key="1">
    <source>
        <dbReference type="SAM" id="Phobius"/>
    </source>
</evidence>
<comment type="caution">
    <text evidence="2">The sequence shown here is derived from an EMBL/GenBank/DDBJ whole genome shotgun (WGS) entry which is preliminary data.</text>
</comment>
<gene>
    <name evidence="2" type="ORF">IQ235_13055</name>
</gene>
<keyword evidence="1" id="KW-1133">Transmembrane helix</keyword>
<reference evidence="2" key="1">
    <citation type="submission" date="2020-10" db="EMBL/GenBank/DDBJ databases">
        <authorList>
            <person name="Castelo-Branco R."/>
            <person name="Eusebio N."/>
            <person name="Adriana R."/>
            <person name="Vieira A."/>
            <person name="Brugerolle De Fraissinette N."/>
            <person name="Rezende De Castro R."/>
            <person name="Schneider M.P."/>
            <person name="Vasconcelos V."/>
            <person name="Leao P.N."/>
        </authorList>
    </citation>
    <scope>NUCLEOTIDE SEQUENCE</scope>
    <source>
        <strain evidence="2">LEGE 11467</strain>
    </source>
</reference>
<evidence type="ECO:0000313" key="3">
    <source>
        <dbReference type="Proteomes" id="UP000621799"/>
    </source>
</evidence>
<feature type="transmembrane region" description="Helical" evidence="1">
    <location>
        <begin position="62"/>
        <end position="78"/>
    </location>
</feature>
<proteinExistence type="predicted"/>
<accession>A0A928Z7R7</accession>
<dbReference type="Proteomes" id="UP000621799">
    <property type="component" value="Unassembled WGS sequence"/>
</dbReference>
<sequence>MSSSNDPHSSENSQTDEAPALYNPESVAIVAYFLTTVVGSWLILKNWRTLGVTQKMKSGKSWLYISLTVNSIALIIFFQGGDGLIYGGVLRLLDLLVWYFVWQKQQVQYIRERWGDVYPRKICLWR</sequence>